<gene>
    <name evidence="4" type="primary">dprA</name>
    <name evidence="4" type="ORF">GT348_01600</name>
</gene>
<dbReference type="Gene3D" id="3.40.50.450">
    <property type="match status" value="1"/>
</dbReference>
<dbReference type="NCBIfam" id="TIGR00732">
    <property type="entry name" value="dprA"/>
    <property type="match status" value="1"/>
</dbReference>
<dbReference type="Pfam" id="PF02481">
    <property type="entry name" value="DNA_processg_A"/>
    <property type="match status" value="1"/>
</dbReference>
<evidence type="ECO:0000313" key="4">
    <source>
        <dbReference type="EMBL" id="QHI95155.1"/>
    </source>
</evidence>
<dbReference type="EMBL" id="CP047652">
    <property type="protein sequence ID" value="QHI95155.1"/>
    <property type="molecule type" value="Genomic_DNA"/>
</dbReference>
<dbReference type="AlphaFoldDB" id="A0A6P1N9C8"/>
<protein>
    <submittedName>
        <fullName evidence="4">DNA-protecting protein DprA</fullName>
    </submittedName>
</protein>
<dbReference type="Pfam" id="PF21102">
    <property type="entry name" value="DprA_N"/>
    <property type="match status" value="1"/>
</dbReference>
<feature type="domain" description="Smf/DprA SLOG" evidence="2">
    <location>
        <begin position="84"/>
        <end position="289"/>
    </location>
</feature>
<dbReference type="InterPro" id="IPR041614">
    <property type="entry name" value="DprA_WH"/>
</dbReference>
<dbReference type="PANTHER" id="PTHR43022:SF1">
    <property type="entry name" value="PROTEIN SMF"/>
    <property type="match status" value="1"/>
</dbReference>
<evidence type="ECO:0000313" key="5">
    <source>
        <dbReference type="Proteomes" id="UP000463975"/>
    </source>
</evidence>
<dbReference type="Gene3D" id="1.10.10.10">
    <property type="entry name" value="Winged helix-like DNA-binding domain superfamily/Winged helix DNA-binding domain"/>
    <property type="match status" value="1"/>
</dbReference>
<keyword evidence="5" id="KW-1185">Reference proteome</keyword>
<feature type="domain" description="DprA winged helix" evidence="3">
    <location>
        <begin position="355"/>
        <end position="410"/>
    </location>
</feature>
<dbReference type="Proteomes" id="UP000463975">
    <property type="component" value="Chromosome"/>
</dbReference>
<sequence length="420" mass="44822">MNAGFSALSPQESHERISMIRLARTPKIGPITFSRFLGVYGTATRTLDALIRDRHGSFANLAVPPQAEIEDEIAFLEKLKGRHVLRSDKDYPLLLTHIPDAPTLLFVRGDIQKTSLTSLSIVGARNASIGGIRLAESLAAEAANAGICIISGLARGIDSAAHKGALHSGLTVAALAGGLDVCYPPENARLQEAIAERGCLVTEQPPGIAPQAYHYARRNRIIAGMSLGCLVIEAAQGSGTMITAKNAVAYNRAVLAAPGSPLDARSRGSNDLIRQGAILTETMQDILLALPEVLPQRVPAPWTRDTIGNGNFLSTPGPLDPDQTLKKAVHHPHGASKTKSATTDLSFLDEKDDFSEDSKEDIRKKMLSLLSFTPIAVDDIIAHCQFSISMVMTIISELELEGVIECLPGGQVALLPDKVN</sequence>
<proteinExistence type="inferred from homology"/>
<dbReference type="InterPro" id="IPR057666">
    <property type="entry name" value="DrpA_SLOG"/>
</dbReference>
<evidence type="ECO:0000259" key="3">
    <source>
        <dbReference type="Pfam" id="PF17782"/>
    </source>
</evidence>
<organism evidence="4 5">
    <name type="scientific">Aristophania vespae</name>
    <dbReference type="NCBI Taxonomy" id="2697033"/>
    <lineage>
        <taxon>Bacteria</taxon>
        <taxon>Pseudomonadati</taxon>
        <taxon>Pseudomonadota</taxon>
        <taxon>Alphaproteobacteria</taxon>
        <taxon>Acetobacterales</taxon>
        <taxon>Acetobacteraceae</taxon>
        <taxon>Aristophania</taxon>
    </lineage>
</organism>
<dbReference type="RefSeq" id="WP_160618233.1">
    <property type="nucleotide sequence ID" value="NZ_CP047652.1"/>
</dbReference>
<accession>A0A6P1N9C8</accession>
<comment type="similarity">
    <text evidence="1">Belongs to the DprA/Smf family.</text>
</comment>
<dbReference type="GO" id="GO:0009294">
    <property type="term" value="P:DNA-mediated transformation"/>
    <property type="evidence" value="ECO:0007669"/>
    <property type="project" value="InterPro"/>
</dbReference>
<dbReference type="InterPro" id="IPR003488">
    <property type="entry name" value="DprA"/>
</dbReference>
<evidence type="ECO:0000259" key="2">
    <source>
        <dbReference type="Pfam" id="PF02481"/>
    </source>
</evidence>
<name>A0A6P1N9C8_9PROT</name>
<reference evidence="4 5" key="1">
    <citation type="submission" date="2020-01" db="EMBL/GenBank/DDBJ databases">
        <title>Genome sequencing of strain KACC 21507.</title>
        <authorList>
            <person name="Heo J."/>
            <person name="Kim S.-J."/>
            <person name="Kim J.-S."/>
            <person name="Hong S.-B."/>
            <person name="Kwon S.-W."/>
        </authorList>
    </citation>
    <scope>NUCLEOTIDE SEQUENCE [LARGE SCALE GENOMIC DNA]</scope>
    <source>
        <strain evidence="4 5">KACC 21507</strain>
    </source>
</reference>
<dbReference type="KEGG" id="bomb:GT348_01600"/>
<evidence type="ECO:0000256" key="1">
    <source>
        <dbReference type="ARBA" id="ARBA00006525"/>
    </source>
</evidence>
<dbReference type="InterPro" id="IPR036388">
    <property type="entry name" value="WH-like_DNA-bd_sf"/>
</dbReference>
<dbReference type="SUPFAM" id="SSF102405">
    <property type="entry name" value="MCP/YpsA-like"/>
    <property type="match status" value="1"/>
</dbReference>
<dbReference type="PANTHER" id="PTHR43022">
    <property type="entry name" value="PROTEIN SMF"/>
    <property type="match status" value="1"/>
</dbReference>
<dbReference type="Pfam" id="PF17782">
    <property type="entry name" value="WHD_DprA"/>
    <property type="match status" value="1"/>
</dbReference>